<evidence type="ECO:0000313" key="2">
    <source>
        <dbReference type="Proteomes" id="UP000286715"/>
    </source>
</evidence>
<keyword evidence="2" id="KW-1185">Reference proteome</keyword>
<accession>A0A401XHX8</accession>
<gene>
    <name evidence="1" type="ORF">JCM31826_01010</name>
</gene>
<reference evidence="1 2" key="1">
    <citation type="submission" date="2018-11" db="EMBL/GenBank/DDBJ databases">
        <title>Schleiferia aggregans sp. nov., a moderately thermophilic heterotrophic bacterium isolated from microbial mats at a terrestrial hot spring.</title>
        <authorList>
            <person name="Iino T."/>
            <person name="Ohkuma M."/>
            <person name="Haruta S."/>
        </authorList>
    </citation>
    <scope>NUCLEOTIDE SEQUENCE [LARGE SCALE GENOMIC DNA]</scope>
    <source>
        <strain evidence="1 2">LA</strain>
    </source>
</reference>
<proteinExistence type="predicted"/>
<name>A0A401XHX8_9FLAO</name>
<evidence type="ECO:0000313" key="1">
    <source>
        <dbReference type="EMBL" id="GCD76619.1"/>
    </source>
</evidence>
<sequence>MNEDEINLNYYLKKLVVIELKFFKYLLLMTDYKNHHIFNNFYFLNECTYIKKATFLGGHWFLDLEN</sequence>
<dbReference type="Proteomes" id="UP000286715">
    <property type="component" value="Unassembled WGS sequence"/>
</dbReference>
<protein>
    <submittedName>
        <fullName evidence="1">Uncharacterized protein</fullName>
    </submittedName>
</protein>
<dbReference type="EMBL" id="BHZE01000001">
    <property type="protein sequence ID" value="GCD76619.1"/>
    <property type="molecule type" value="Genomic_DNA"/>
</dbReference>
<dbReference type="AlphaFoldDB" id="A0A401XHX8"/>
<organism evidence="1 2">
    <name type="scientific">Thermaurantimonas aggregans</name>
    <dbReference type="NCBI Taxonomy" id="2173829"/>
    <lineage>
        <taxon>Bacteria</taxon>
        <taxon>Pseudomonadati</taxon>
        <taxon>Bacteroidota</taxon>
        <taxon>Flavobacteriia</taxon>
        <taxon>Flavobacteriales</taxon>
        <taxon>Schleiferiaceae</taxon>
        <taxon>Thermaurantimonas</taxon>
    </lineage>
</organism>
<comment type="caution">
    <text evidence="1">The sequence shown here is derived from an EMBL/GenBank/DDBJ whole genome shotgun (WGS) entry which is preliminary data.</text>
</comment>